<evidence type="ECO:0000256" key="1">
    <source>
        <dbReference type="ARBA" id="ARBA00022723"/>
    </source>
</evidence>
<dbReference type="InterPro" id="IPR013083">
    <property type="entry name" value="Znf_RING/FYVE/PHD"/>
</dbReference>
<dbReference type="InterPro" id="IPR018957">
    <property type="entry name" value="Znf_C3HC4_RING-type"/>
</dbReference>
<dbReference type="Gene3D" id="3.30.40.10">
    <property type="entry name" value="Zinc/RING finger domain, C3HC4 (zinc finger)"/>
    <property type="match status" value="3"/>
</dbReference>
<dbReference type="Pfam" id="PF00097">
    <property type="entry name" value="zf-C3HC4"/>
    <property type="match status" value="1"/>
</dbReference>
<dbReference type="InterPro" id="IPR017907">
    <property type="entry name" value="Znf_RING_CS"/>
</dbReference>
<feature type="zinc finger region" description="TRAF-type" evidence="4">
    <location>
        <begin position="111"/>
        <end position="153"/>
    </location>
</feature>
<dbReference type="Pfam" id="PF02176">
    <property type="entry name" value="zf-TRAF"/>
    <property type="match status" value="2"/>
</dbReference>
<evidence type="ECO:0000313" key="9">
    <source>
        <dbReference type="Proteomes" id="UP000275078"/>
    </source>
</evidence>
<dbReference type="InterPro" id="IPR001293">
    <property type="entry name" value="Znf_TRAF"/>
</dbReference>
<gene>
    <name evidence="8" type="ORF">BJ508DRAFT_419471</name>
</gene>
<accession>A0A3N4HKJ8</accession>
<proteinExistence type="predicted"/>
<feature type="zinc finger region" description="TRAF-type" evidence="4">
    <location>
        <begin position="184"/>
        <end position="228"/>
    </location>
</feature>
<dbReference type="InterPro" id="IPR001841">
    <property type="entry name" value="Znf_RING"/>
</dbReference>
<dbReference type="PANTHER" id="PTHR10131">
    <property type="entry name" value="TNF RECEPTOR ASSOCIATED FACTOR"/>
    <property type="match status" value="1"/>
</dbReference>
<dbReference type="EMBL" id="ML119862">
    <property type="protein sequence ID" value="RPA72430.1"/>
    <property type="molecule type" value="Genomic_DNA"/>
</dbReference>
<dbReference type="AlphaFoldDB" id="A0A3N4HKJ8"/>
<dbReference type="OrthoDB" id="1630758at2759"/>
<dbReference type="PANTHER" id="PTHR10131:SF94">
    <property type="entry name" value="TNF RECEPTOR-ASSOCIATED FACTOR 4"/>
    <property type="match status" value="1"/>
</dbReference>
<evidence type="ECO:0000259" key="6">
    <source>
        <dbReference type="PROSITE" id="PS50089"/>
    </source>
</evidence>
<keyword evidence="1 4" id="KW-0479">Metal-binding</keyword>
<dbReference type="SUPFAM" id="SSF57850">
    <property type="entry name" value="RING/U-box"/>
    <property type="match status" value="1"/>
</dbReference>
<keyword evidence="9" id="KW-1185">Reference proteome</keyword>
<evidence type="ECO:0000256" key="5">
    <source>
        <dbReference type="SAM" id="MobiDB-lite"/>
    </source>
</evidence>
<evidence type="ECO:0000256" key="2">
    <source>
        <dbReference type="ARBA" id="ARBA00022771"/>
    </source>
</evidence>
<dbReference type="PROSITE" id="PS00518">
    <property type="entry name" value="ZF_RING_1"/>
    <property type="match status" value="1"/>
</dbReference>
<dbReference type="SMART" id="SM00184">
    <property type="entry name" value="RING"/>
    <property type="match status" value="1"/>
</dbReference>
<feature type="compositionally biased region" description="Low complexity" evidence="5">
    <location>
        <begin position="1"/>
        <end position="25"/>
    </location>
</feature>
<dbReference type="STRING" id="1160509.A0A3N4HKJ8"/>
<protein>
    <recommendedName>
        <fullName evidence="10">RING-type domain-containing protein</fullName>
    </recommendedName>
</protein>
<dbReference type="SUPFAM" id="SSF49599">
    <property type="entry name" value="TRAF domain-like"/>
    <property type="match status" value="2"/>
</dbReference>
<feature type="region of interest" description="Disordered" evidence="5">
    <location>
        <begin position="1"/>
        <end position="32"/>
    </location>
</feature>
<feature type="domain" description="TRAF-type" evidence="7">
    <location>
        <begin position="111"/>
        <end position="153"/>
    </location>
</feature>
<keyword evidence="2 4" id="KW-0863">Zinc-finger</keyword>
<evidence type="ECO:0000313" key="8">
    <source>
        <dbReference type="EMBL" id="RPA72430.1"/>
    </source>
</evidence>
<feature type="domain" description="TRAF-type" evidence="7">
    <location>
        <begin position="184"/>
        <end position="228"/>
    </location>
</feature>
<dbReference type="PROSITE" id="PS50089">
    <property type="entry name" value="ZF_RING_2"/>
    <property type="match status" value="1"/>
</dbReference>
<evidence type="ECO:0000256" key="4">
    <source>
        <dbReference type="PROSITE-ProRule" id="PRU00207"/>
    </source>
</evidence>
<evidence type="ECO:0000259" key="7">
    <source>
        <dbReference type="PROSITE" id="PS50145"/>
    </source>
</evidence>
<keyword evidence="3 4" id="KW-0862">Zinc</keyword>
<feature type="region of interest" description="Disordered" evidence="5">
    <location>
        <begin position="394"/>
        <end position="416"/>
    </location>
</feature>
<evidence type="ECO:0008006" key="10">
    <source>
        <dbReference type="Google" id="ProtNLM"/>
    </source>
</evidence>
<dbReference type="GO" id="GO:0008270">
    <property type="term" value="F:zinc ion binding"/>
    <property type="evidence" value="ECO:0007669"/>
    <property type="project" value="UniProtKB-KW"/>
</dbReference>
<feature type="domain" description="RING-type" evidence="6">
    <location>
        <begin position="49"/>
        <end position="87"/>
    </location>
</feature>
<feature type="compositionally biased region" description="Basic and acidic residues" evidence="5">
    <location>
        <begin position="404"/>
        <end position="416"/>
    </location>
</feature>
<sequence>MSSSAPASRRNSAISNKSTSTTTPDKPTPTHLDLRTLRYVSPPDDNLCCPICHSPFLDPIQTRCRHTFCSDCIAEALKNSETCPIDRKPITDEGLSPAPILIANMVNDLVVYCPNAENGCTETVPRHLVEGHVRETCGWVQVECGVGGCKEMVRRNETSMECLHRLVKCEFCLEEVRRMDLDIHYDTCAGISTDCPHCLTDYKRSDWKSHVQSCPEASIPCSSSVYGCPTILPRREMARHESTCSFVHLTPVFRRHESQISELALENRMLRRRLDLLYPRATQPESNTNSEEPQGPSVLDEQTYHILSEQEHLRTDLDRLSESMVALEMKHTMHFINENMRVKEEMVAMRTAINGVRMQMHWLLNMRAQAPFQPMMPMMGMGVMQQQAQVVAQGGTTTQGGETVQRRHSEHQNVKL</sequence>
<feature type="compositionally biased region" description="Low complexity" evidence="5">
    <location>
        <begin position="394"/>
        <end position="403"/>
    </location>
</feature>
<evidence type="ECO:0000256" key="3">
    <source>
        <dbReference type="ARBA" id="ARBA00022833"/>
    </source>
</evidence>
<organism evidence="8 9">
    <name type="scientific">Ascobolus immersus RN42</name>
    <dbReference type="NCBI Taxonomy" id="1160509"/>
    <lineage>
        <taxon>Eukaryota</taxon>
        <taxon>Fungi</taxon>
        <taxon>Dikarya</taxon>
        <taxon>Ascomycota</taxon>
        <taxon>Pezizomycotina</taxon>
        <taxon>Pezizomycetes</taxon>
        <taxon>Pezizales</taxon>
        <taxon>Ascobolaceae</taxon>
        <taxon>Ascobolus</taxon>
    </lineage>
</organism>
<dbReference type="Proteomes" id="UP000275078">
    <property type="component" value="Unassembled WGS sequence"/>
</dbReference>
<reference evidence="8 9" key="1">
    <citation type="journal article" date="2018" name="Nat. Ecol. Evol.">
        <title>Pezizomycetes genomes reveal the molecular basis of ectomycorrhizal truffle lifestyle.</title>
        <authorList>
            <person name="Murat C."/>
            <person name="Payen T."/>
            <person name="Noel B."/>
            <person name="Kuo A."/>
            <person name="Morin E."/>
            <person name="Chen J."/>
            <person name="Kohler A."/>
            <person name="Krizsan K."/>
            <person name="Balestrini R."/>
            <person name="Da Silva C."/>
            <person name="Montanini B."/>
            <person name="Hainaut M."/>
            <person name="Levati E."/>
            <person name="Barry K.W."/>
            <person name="Belfiori B."/>
            <person name="Cichocki N."/>
            <person name="Clum A."/>
            <person name="Dockter R.B."/>
            <person name="Fauchery L."/>
            <person name="Guy J."/>
            <person name="Iotti M."/>
            <person name="Le Tacon F."/>
            <person name="Lindquist E.A."/>
            <person name="Lipzen A."/>
            <person name="Malagnac F."/>
            <person name="Mello A."/>
            <person name="Molinier V."/>
            <person name="Miyauchi S."/>
            <person name="Poulain J."/>
            <person name="Riccioni C."/>
            <person name="Rubini A."/>
            <person name="Sitrit Y."/>
            <person name="Splivallo R."/>
            <person name="Traeger S."/>
            <person name="Wang M."/>
            <person name="Zifcakova L."/>
            <person name="Wipf D."/>
            <person name="Zambonelli A."/>
            <person name="Paolocci F."/>
            <person name="Nowrousian M."/>
            <person name="Ottonello S."/>
            <person name="Baldrian P."/>
            <person name="Spatafora J.W."/>
            <person name="Henrissat B."/>
            <person name="Nagy L.G."/>
            <person name="Aury J.M."/>
            <person name="Wincker P."/>
            <person name="Grigoriev I.V."/>
            <person name="Bonfante P."/>
            <person name="Martin F.M."/>
        </authorList>
    </citation>
    <scope>NUCLEOTIDE SEQUENCE [LARGE SCALE GENOMIC DNA]</scope>
    <source>
        <strain evidence="8 9">RN42</strain>
    </source>
</reference>
<name>A0A3N4HKJ8_ASCIM</name>
<dbReference type="PROSITE" id="PS50145">
    <property type="entry name" value="ZF_TRAF"/>
    <property type="match status" value="2"/>
</dbReference>